<keyword evidence="3" id="KW-1185">Reference proteome</keyword>
<accession>A0ABR3EMS9</accession>
<evidence type="ECO:0000313" key="3">
    <source>
        <dbReference type="Proteomes" id="UP001465976"/>
    </source>
</evidence>
<reference evidence="2 3" key="1">
    <citation type="submission" date="2024-02" db="EMBL/GenBank/DDBJ databases">
        <title>A draft genome for the cacao thread blight pathogen Marasmius crinis-equi.</title>
        <authorList>
            <person name="Cohen S.P."/>
            <person name="Baruah I.K."/>
            <person name="Amoako-Attah I."/>
            <person name="Bukari Y."/>
            <person name="Meinhardt L.W."/>
            <person name="Bailey B.A."/>
        </authorList>
    </citation>
    <scope>NUCLEOTIDE SEQUENCE [LARGE SCALE GENOMIC DNA]</scope>
    <source>
        <strain evidence="2 3">GH-76</strain>
    </source>
</reference>
<evidence type="ECO:0000256" key="1">
    <source>
        <dbReference type="SAM" id="Phobius"/>
    </source>
</evidence>
<protein>
    <submittedName>
        <fullName evidence="2">Uncharacterized protein</fullName>
    </submittedName>
</protein>
<organism evidence="2 3">
    <name type="scientific">Marasmius crinis-equi</name>
    <dbReference type="NCBI Taxonomy" id="585013"/>
    <lineage>
        <taxon>Eukaryota</taxon>
        <taxon>Fungi</taxon>
        <taxon>Dikarya</taxon>
        <taxon>Basidiomycota</taxon>
        <taxon>Agaricomycotina</taxon>
        <taxon>Agaricomycetes</taxon>
        <taxon>Agaricomycetidae</taxon>
        <taxon>Agaricales</taxon>
        <taxon>Marasmiineae</taxon>
        <taxon>Marasmiaceae</taxon>
        <taxon>Marasmius</taxon>
    </lineage>
</organism>
<name>A0ABR3EMS9_9AGAR</name>
<dbReference type="EMBL" id="JBAHYK010002948">
    <property type="protein sequence ID" value="KAL0564166.1"/>
    <property type="molecule type" value="Genomic_DNA"/>
</dbReference>
<comment type="caution">
    <text evidence="2">The sequence shown here is derived from an EMBL/GenBank/DDBJ whole genome shotgun (WGS) entry which is preliminary data.</text>
</comment>
<gene>
    <name evidence="2" type="ORF">V5O48_017891</name>
</gene>
<dbReference type="Proteomes" id="UP001465976">
    <property type="component" value="Unassembled WGS sequence"/>
</dbReference>
<keyword evidence="1" id="KW-1133">Transmembrane helix</keyword>
<evidence type="ECO:0000313" key="2">
    <source>
        <dbReference type="EMBL" id="KAL0564166.1"/>
    </source>
</evidence>
<dbReference type="Gene3D" id="3.60.130.30">
    <property type="match status" value="1"/>
</dbReference>
<feature type="transmembrane region" description="Helical" evidence="1">
    <location>
        <begin position="163"/>
        <end position="183"/>
    </location>
</feature>
<keyword evidence="1" id="KW-0812">Transmembrane</keyword>
<proteinExistence type="predicted"/>
<sequence length="328" mass="37007">MLPTQSTSYQARSYCRAKAAVLDMIEGAEEPASNELEMREYRLNELVDDGKNNFQVVKHKPGITQYVKTGNTDRAMIVIAPGPNDSDNWDKTCKGAVTATEENRSHCHFSRNTPGQQRGPVDAVTWGISIGNGQPRPMMLNNQGKANRKAAERIRETEVFQNIAGFMTVMFLTWAPKLFLYYICIISTLLYHQTKLTLPFANSIFTAFTVNFSPRTVCLPHCNTKNLAFGWCAITALGKYDHTKGRHLVLWDLKMVIEFPPGTTIFIPSAMLCHFNTAIQEGETRYSFTMYSAGGLSRWVEHGFQLENVYRDTVQAAQDAKQNATRWV</sequence>
<keyword evidence="1" id="KW-0472">Membrane</keyword>